<feature type="domain" description="FZ" evidence="7">
    <location>
        <begin position="25"/>
        <end position="134"/>
    </location>
</feature>
<evidence type="ECO:0000256" key="2">
    <source>
        <dbReference type="ARBA" id="ARBA00023157"/>
    </source>
</evidence>
<keyword evidence="5" id="KW-1133">Transmembrane helix</keyword>
<dbReference type="GO" id="GO:0035567">
    <property type="term" value="P:non-canonical Wnt signaling pathway"/>
    <property type="evidence" value="ECO:0007669"/>
    <property type="project" value="TreeGrafter"/>
</dbReference>
<dbReference type="GO" id="GO:0017147">
    <property type="term" value="F:Wnt-protein binding"/>
    <property type="evidence" value="ECO:0007669"/>
    <property type="project" value="TreeGrafter"/>
</dbReference>
<dbReference type="Proteomes" id="UP001458880">
    <property type="component" value="Unassembled WGS sequence"/>
</dbReference>
<dbReference type="AlphaFoldDB" id="A0AAW1MJF1"/>
<feature type="transmembrane region" description="Helical" evidence="5">
    <location>
        <begin position="337"/>
        <end position="354"/>
    </location>
</feature>
<keyword evidence="2 4" id="KW-1015">Disulfide bond</keyword>
<feature type="transmembrane region" description="Helical" evidence="5">
    <location>
        <begin position="189"/>
        <end position="209"/>
    </location>
</feature>
<keyword evidence="3" id="KW-0675">Receptor</keyword>
<dbReference type="EMBL" id="JASPKY010000036">
    <property type="protein sequence ID" value="KAK9746848.1"/>
    <property type="molecule type" value="Genomic_DNA"/>
</dbReference>
<keyword evidence="1" id="KW-0217">Developmental protein</keyword>
<dbReference type="Pfam" id="PF01392">
    <property type="entry name" value="Fz"/>
    <property type="match status" value="1"/>
</dbReference>
<dbReference type="PROSITE" id="PS50038">
    <property type="entry name" value="FZ"/>
    <property type="match status" value="1"/>
</dbReference>
<feature type="disulfide bond" evidence="4">
    <location>
        <begin position="94"/>
        <end position="118"/>
    </location>
</feature>
<reference evidence="8 9" key="1">
    <citation type="journal article" date="2024" name="BMC Genomics">
        <title>De novo assembly and annotation of Popillia japonica's genome with initial clues to its potential as an invasive pest.</title>
        <authorList>
            <person name="Cucini C."/>
            <person name="Boschi S."/>
            <person name="Funari R."/>
            <person name="Cardaioli E."/>
            <person name="Iannotti N."/>
            <person name="Marturano G."/>
            <person name="Paoli F."/>
            <person name="Bruttini M."/>
            <person name="Carapelli A."/>
            <person name="Frati F."/>
            <person name="Nardi F."/>
        </authorList>
    </citation>
    <scope>NUCLEOTIDE SEQUENCE [LARGE SCALE GENOMIC DNA]</scope>
    <source>
        <strain evidence="8">DMR45628</strain>
    </source>
</reference>
<feature type="chain" id="PRO_5043968357" evidence="6">
    <location>
        <begin position="19"/>
        <end position="360"/>
    </location>
</feature>
<evidence type="ECO:0000256" key="3">
    <source>
        <dbReference type="ARBA" id="ARBA00023170"/>
    </source>
</evidence>
<dbReference type="SMART" id="SM01330">
    <property type="entry name" value="Frizzled"/>
    <property type="match status" value="1"/>
</dbReference>
<evidence type="ECO:0000256" key="6">
    <source>
        <dbReference type="SAM" id="SignalP"/>
    </source>
</evidence>
<dbReference type="InterPro" id="IPR036790">
    <property type="entry name" value="Frizzled_dom_sf"/>
</dbReference>
<dbReference type="Gene3D" id="1.10.2000.10">
    <property type="entry name" value="Frizzled cysteine-rich domain"/>
    <property type="match status" value="1"/>
</dbReference>
<sequence>MFRMFSLLLLLLFQFIHAEPFVRTCEPIRVEMCTGLGYNVTDESQRDAELSLLPFKPLVSFGCSKHLKLFLCSVSVPMCTEKVSYPIGPCRGLCEGVRERCFPVLKKFGFVWPDTLDCALFPTENNHEHMCMEGPKDSREEDIRFSVDMSFQTRDCPPHHRRTDTSGQCVPLCDANFLFDAAEKKYAEIWVTVWAIICFVSSFIAALTLSMGGGRVKARPLVSLALCYCFVSAGWILRIITGRNMSSCLLEANPNDLQDGDGSIWVTVWAIICFVSSFIAALTLSMGGGRVKARPLVSLALCYCFVSAGWILRIITGRNMSSCLLEANPNDLQDGDGSVNTNCAFVFLLVYYFGMAGNAW</sequence>
<evidence type="ECO:0000313" key="9">
    <source>
        <dbReference type="Proteomes" id="UP001458880"/>
    </source>
</evidence>
<dbReference type="SMART" id="SM00063">
    <property type="entry name" value="FRI"/>
    <property type="match status" value="1"/>
</dbReference>
<keyword evidence="5" id="KW-0472">Membrane</keyword>
<evidence type="ECO:0000259" key="7">
    <source>
        <dbReference type="PROSITE" id="PS50038"/>
    </source>
</evidence>
<dbReference type="PANTHER" id="PTHR11309:SF23">
    <property type="entry name" value="FRIZZLED-4"/>
    <property type="match status" value="1"/>
</dbReference>
<dbReference type="SUPFAM" id="SSF63501">
    <property type="entry name" value="Frizzled cysteine-rich domain"/>
    <property type="match status" value="1"/>
</dbReference>
<dbReference type="GO" id="GO:0005886">
    <property type="term" value="C:plasma membrane"/>
    <property type="evidence" value="ECO:0007669"/>
    <property type="project" value="TreeGrafter"/>
</dbReference>
<dbReference type="InterPro" id="IPR015526">
    <property type="entry name" value="Frizzled/SFRP"/>
</dbReference>
<comment type="caution">
    <text evidence="8">The sequence shown here is derived from an EMBL/GenBank/DDBJ whole genome shotgun (WGS) entry which is preliminary data.</text>
</comment>
<dbReference type="PRINTS" id="PR00489">
    <property type="entry name" value="FRIZZLED"/>
</dbReference>
<protein>
    <submittedName>
        <fullName evidence="8">Fz domain</fullName>
    </submittedName>
</protein>
<feature type="transmembrane region" description="Helical" evidence="5">
    <location>
        <begin position="221"/>
        <end position="242"/>
    </location>
</feature>
<dbReference type="InterPro" id="IPR000539">
    <property type="entry name" value="Frizzled/Smoothened_7TM"/>
</dbReference>
<proteinExistence type="predicted"/>
<feature type="signal peptide" evidence="6">
    <location>
        <begin position="1"/>
        <end position="18"/>
    </location>
</feature>
<dbReference type="InterPro" id="IPR020067">
    <property type="entry name" value="Frizzled_dom"/>
</dbReference>
<keyword evidence="9" id="KW-1185">Reference proteome</keyword>
<feature type="disulfide bond" evidence="4">
    <location>
        <begin position="90"/>
        <end position="131"/>
    </location>
</feature>
<evidence type="ECO:0000313" key="8">
    <source>
        <dbReference type="EMBL" id="KAK9746848.1"/>
    </source>
</evidence>
<feature type="transmembrane region" description="Helical" evidence="5">
    <location>
        <begin position="296"/>
        <end position="317"/>
    </location>
</feature>
<dbReference type="GO" id="GO:0060070">
    <property type="term" value="P:canonical Wnt signaling pathway"/>
    <property type="evidence" value="ECO:0007669"/>
    <property type="project" value="TreeGrafter"/>
</dbReference>
<comment type="caution">
    <text evidence="4">Lacks conserved residue(s) required for the propagation of feature annotation.</text>
</comment>
<name>A0AAW1MJF1_POPJA</name>
<evidence type="ECO:0000256" key="1">
    <source>
        <dbReference type="ARBA" id="ARBA00022473"/>
    </source>
</evidence>
<keyword evidence="6" id="KW-0732">Signal</keyword>
<dbReference type="Pfam" id="PF01534">
    <property type="entry name" value="Frizzled"/>
    <property type="match status" value="2"/>
</dbReference>
<feature type="disulfide bond" evidence="4">
    <location>
        <begin position="63"/>
        <end position="101"/>
    </location>
</feature>
<keyword evidence="5" id="KW-0812">Transmembrane</keyword>
<accession>A0AAW1MJF1</accession>
<evidence type="ECO:0000256" key="4">
    <source>
        <dbReference type="PROSITE-ProRule" id="PRU00090"/>
    </source>
</evidence>
<dbReference type="Gene3D" id="1.20.1070.10">
    <property type="entry name" value="Rhodopsin 7-helix transmembrane proteins"/>
    <property type="match status" value="2"/>
</dbReference>
<feature type="transmembrane region" description="Helical" evidence="5">
    <location>
        <begin position="262"/>
        <end position="284"/>
    </location>
</feature>
<organism evidence="8 9">
    <name type="scientific">Popillia japonica</name>
    <name type="common">Japanese beetle</name>
    <dbReference type="NCBI Taxonomy" id="7064"/>
    <lineage>
        <taxon>Eukaryota</taxon>
        <taxon>Metazoa</taxon>
        <taxon>Ecdysozoa</taxon>
        <taxon>Arthropoda</taxon>
        <taxon>Hexapoda</taxon>
        <taxon>Insecta</taxon>
        <taxon>Pterygota</taxon>
        <taxon>Neoptera</taxon>
        <taxon>Endopterygota</taxon>
        <taxon>Coleoptera</taxon>
        <taxon>Polyphaga</taxon>
        <taxon>Scarabaeiformia</taxon>
        <taxon>Scarabaeidae</taxon>
        <taxon>Rutelinae</taxon>
        <taxon>Popillia</taxon>
    </lineage>
</organism>
<dbReference type="GO" id="GO:0042813">
    <property type="term" value="F:Wnt receptor activity"/>
    <property type="evidence" value="ECO:0007669"/>
    <property type="project" value="TreeGrafter"/>
</dbReference>
<evidence type="ECO:0000256" key="5">
    <source>
        <dbReference type="SAM" id="Phobius"/>
    </source>
</evidence>
<dbReference type="PANTHER" id="PTHR11309">
    <property type="entry name" value="FRIZZLED"/>
    <property type="match status" value="1"/>
</dbReference>
<gene>
    <name evidence="8" type="ORF">QE152_g5751</name>
</gene>